<dbReference type="AlphaFoldDB" id="A0A7S4KM65"/>
<evidence type="ECO:0000256" key="3">
    <source>
        <dbReference type="SAM" id="SignalP"/>
    </source>
</evidence>
<accession>A0A7S4KM65</accession>
<protein>
    <submittedName>
        <fullName evidence="4">Uncharacterized protein</fullName>
    </submittedName>
</protein>
<proteinExistence type="predicted"/>
<reference evidence="4" key="1">
    <citation type="submission" date="2021-01" db="EMBL/GenBank/DDBJ databases">
        <authorList>
            <person name="Corre E."/>
            <person name="Pelletier E."/>
            <person name="Niang G."/>
            <person name="Scheremetjew M."/>
            <person name="Finn R."/>
            <person name="Kale V."/>
            <person name="Holt S."/>
            <person name="Cochrane G."/>
            <person name="Meng A."/>
            <person name="Brown T."/>
            <person name="Cohen L."/>
        </authorList>
    </citation>
    <scope>NUCLEOTIDE SEQUENCE</scope>
    <source>
        <strain evidence="4">CCMP 2712</strain>
    </source>
</reference>
<dbReference type="SUPFAM" id="SSF52058">
    <property type="entry name" value="L domain-like"/>
    <property type="match status" value="1"/>
</dbReference>
<dbReference type="InterPro" id="IPR001611">
    <property type="entry name" value="Leu-rich_rpt"/>
</dbReference>
<evidence type="ECO:0000313" key="4">
    <source>
        <dbReference type="EMBL" id="CAE2298951.1"/>
    </source>
</evidence>
<dbReference type="InterPro" id="IPR032675">
    <property type="entry name" value="LRR_dom_sf"/>
</dbReference>
<evidence type="ECO:0000256" key="2">
    <source>
        <dbReference type="ARBA" id="ARBA00022737"/>
    </source>
</evidence>
<dbReference type="EMBL" id="HBKN01018855">
    <property type="protein sequence ID" value="CAE2298951.1"/>
    <property type="molecule type" value="Transcribed_RNA"/>
</dbReference>
<feature type="signal peptide" evidence="3">
    <location>
        <begin position="1"/>
        <end position="33"/>
    </location>
</feature>
<dbReference type="InterPro" id="IPR003591">
    <property type="entry name" value="Leu-rich_rpt_typical-subtyp"/>
</dbReference>
<dbReference type="PROSITE" id="PS51450">
    <property type="entry name" value="LRR"/>
    <property type="match status" value="1"/>
</dbReference>
<organism evidence="4">
    <name type="scientific">Guillardia theta</name>
    <name type="common">Cryptophyte</name>
    <name type="synonym">Cryptomonas phi</name>
    <dbReference type="NCBI Taxonomy" id="55529"/>
    <lineage>
        <taxon>Eukaryota</taxon>
        <taxon>Cryptophyceae</taxon>
        <taxon>Pyrenomonadales</taxon>
        <taxon>Geminigeraceae</taxon>
        <taxon>Guillardia</taxon>
    </lineage>
</organism>
<keyword evidence="1" id="KW-0433">Leucine-rich repeat</keyword>
<gene>
    <name evidence="4" type="ORF">GTHE00462_LOCUS14871</name>
</gene>
<keyword evidence="2" id="KW-0677">Repeat</keyword>
<dbReference type="Pfam" id="PF13855">
    <property type="entry name" value="LRR_8"/>
    <property type="match status" value="1"/>
</dbReference>
<dbReference type="PANTHER" id="PTHR45617">
    <property type="entry name" value="LEUCINE RICH REPEAT FAMILY PROTEIN"/>
    <property type="match status" value="1"/>
</dbReference>
<name>A0A7S4KM65_GUITH</name>
<dbReference type="Gene3D" id="3.80.10.10">
    <property type="entry name" value="Ribonuclease Inhibitor"/>
    <property type="match status" value="1"/>
</dbReference>
<sequence length="336" mass="37127">MLARSEGESLKTMLSKFLLMVVLVSSVCPQSEAADCKTCTFRNSDGVLVREGICSGDCGIDVVWVYGRKSLRLNSLVPPLRYIANSSVFDGLYSLEDLLLQHNDLQSLPVGVFDGLSGLQNLYIGVNSLKSVPVGIFSQLSTLQQLSLAINKLPSLPDGLFDGLSSLQILNLRDNEISCISSQAFANLTSLSTLYLTGNNLTCYHTSWPKFAQLDANLEPCQNETHCDENGQISSLGINFEATTIPLAQQNWTVYPDYLTCQIQHGWQEIVDDEPALNNTIKTGGLGKQMVVGRFEVWVCSYQDHCARPGNAFCYVYDEHEETFVPWGLEDELMLS</sequence>
<evidence type="ECO:0000256" key="1">
    <source>
        <dbReference type="ARBA" id="ARBA00022614"/>
    </source>
</evidence>
<feature type="chain" id="PRO_5031293537" evidence="3">
    <location>
        <begin position="34"/>
        <end position="336"/>
    </location>
</feature>
<dbReference type="SMART" id="SM00369">
    <property type="entry name" value="LRR_TYP"/>
    <property type="match status" value="5"/>
</dbReference>
<keyword evidence="3" id="KW-0732">Signal</keyword>